<proteinExistence type="predicted"/>
<name>I3V2V5_PSEPU</name>
<dbReference type="Proteomes" id="UP000005268">
    <property type="component" value="Chromosome"/>
</dbReference>
<accession>I3V2V5</accession>
<protein>
    <submittedName>
        <fullName evidence="1">Uncharacterized protein</fullName>
    </submittedName>
</protein>
<gene>
    <name evidence="1" type="ORF">YSA_09773</name>
</gene>
<dbReference type="HOGENOM" id="CLU_3357885_0_0_6"/>
<evidence type="ECO:0000313" key="1">
    <source>
        <dbReference type="EMBL" id="AFK72076.1"/>
    </source>
</evidence>
<dbReference type="EMBL" id="CP003588">
    <property type="protein sequence ID" value="AFK72076.1"/>
    <property type="molecule type" value="Genomic_DNA"/>
</dbReference>
<dbReference type="AlphaFoldDB" id="I3V2V5"/>
<sequence length="36" mass="3757">MCAKGFRAVAFGAVCCMMNQGGSPQKVHLGLECITP</sequence>
<reference evidence="1 2" key="1">
    <citation type="journal article" date="2012" name="J. Bacteriol.">
        <title>Complete Genome Sequence of the Naphthalene-Degrading Pseudomonas putida Strain ND6.</title>
        <authorList>
            <person name="Li S."/>
            <person name="Zhao H."/>
            <person name="Li Y."/>
            <person name="Niu S."/>
            <person name="Cai B."/>
        </authorList>
    </citation>
    <scope>NUCLEOTIDE SEQUENCE [LARGE SCALE GENOMIC DNA]</scope>
    <source>
        <strain evidence="1 2">ND6</strain>
    </source>
</reference>
<evidence type="ECO:0000313" key="2">
    <source>
        <dbReference type="Proteomes" id="UP000005268"/>
    </source>
</evidence>
<dbReference type="KEGG" id="ppi:YSA_09773"/>
<organism evidence="1 2">
    <name type="scientific">Pseudomonas putida ND6</name>
    <dbReference type="NCBI Taxonomy" id="231023"/>
    <lineage>
        <taxon>Bacteria</taxon>
        <taxon>Pseudomonadati</taxon>
        <taxon>Pseudomonadota</taxon>
        <taxon>Gammaproteobacteria</taxon>
        <taxon>Pseudomonadales</taxon>
        <taxon>Pseudomonadaceae</taxon>
        <taxon>Pseudomonas</taxon>
    </lineage>
</organism>